<organism evidence="7 8">
    <name type="scientific">[Ruminococcus] torques</name>
    <dbReference type="NCBI Taxonomy" id="33039"/>
    <lineage>
        <taxon>Bacteria</taxon>
        <taxon>Bacillati</taxon>
        <taxon>Bacillota</taxon>
        <taxon>Clostridia</taxon>
        <taxon>Lachnospirales</taxon>
        <taxon>Lachnospiraceae</taxon>
        <taxon>Mediterraneibacter</taxon>
    </lineage>
</organism>
<proteinExistence type="predicted"/>
<evidence type="ECO:0000313" key="8">
    <source>
        <dbReference type="Proteomes" id="UP000095787"/>
    </source>
</evidence>
<dbReference type="PANTHER" id="PTHR10534">
    <property type="entry name" value="PYRIDOXAL KINASE"/>
    <property type="match status" value="1"/>
</dbReference>
<name>A0A173Y878_9FIRM</name>
<dbReference type="EC" id="2.7.1.35" evidence="1"/>
<evidence type="ECO:0000256" key="3">
    <source>
        <dbReference type="ARBA" id="ARBA00022741"/>
    </source>
</evidence>
<keyword evidence="4 7" id="KW-0418">Kinase</keyword>
<reference evidence="7 8" key="1">
    <citation type="submission" date="2015-09" db="EMBL/GenBank/DDBJ databases">
        <authorList>
            <consortium name="Pathogen Informatics"/>
        </authorList>
    </citation>
    <scope>NUCLEOTIDE SEQUENCE [LARGE SCALE GENOMIC DNA]</scope>
    <source>
        <strain evidence="7 8">2789STDY5834841</strain>
    </source>
</reference>
<dbReference type="Pfam" id="PF08543">
    <property type="entry name" value="Phos_pyr_kin"/>
    <property type="match status" value="1"/>
</dbReference>
<dbReference type="PANTHER" id="PTHR10534:SF2">
    <property type="entry name" value="PYRIDOXAL KINASE"/>
    <property type="match status" value="1"/>
</dbReference>
<dbReference type="EMBL" id="CYZO01000003">
    <property type="protein sequence ID" value="CUN60322.1"/>
    <property type="molecule type" value="Genomic_DNA"/>
</dbReference>
<dbReference type="GO" id="GO:0005524">
    <property type="term" value="F:ATP binding"/>
    <property type="evidence" value="ECO:0007669"/>
    <property type="project" value="UniProtKB-KW"/>
</dbReference>
<dbReference type="AlphaFoldDB" id="A0A173Y878"/>
<dbReference type="GO" id="GO:0008478">
    <property type="term" value="F:pyridoxal kinase activity"/>
    <property type="evidence" value="ECO:0007669"/>
    <property type="project" value="UniProtKB-EC"/>
</dbReference>
<evidence type="ECO:0000256" key="4">
    <source>
        <dbReference type="ARBA" id="ARBA00022777"/>
    </source>
</evidence>
<dbReference type="Proteomes" id="UP000095787">
    <property type="component" value="Unassembled WGS sequence"/>
</dbReference>
<feature type="domain" description="Pyridoxamine kinase/Phosphomethylpyrimidine kinase" evidence="6">
    <location>
        <begin position="21"/>
        <end position="281"/>
    </location>
</feature>
<dbReference type="RefSeq" id="WP_009321563.1">
    <property type="nucleotide sequence ID" value="NZ_AP028249.1"/>
</dbReference>
<sequence length="310" mass="33448">MAGKVAVLNDLAGFGRCSLTAAISVLSAMGVQPCPLPTAVLSAQTGFESYFFQDLTEQMGMITEEWKKSGAQFDGIVTGFMSDHRQIGEVNHFLDLFHKEGTFLLVDPVLGDNGKRFSVFDGLFQKEMKQLVKRADIVTPNVTELCLLTDYDYDKIQNISETGDREALFLEVSKAAGRLLDSGVSEVIVTGVLFEEQDAAKECTVGKETGTGGRKVANLTVTREKTTAGISSFIGASYSGTGDLFASVIAGGKARGDRTEDSVRLAGEMIEKAVRESAALGISGKEGAEYEKYLWMLCKKTKESGEKKGK</sequence>
<dbReference type="GO" id="GO:0005829">
    <property type="term" value="C:cytosol"/>
    <property type="evidence" value="ECO:0007669"/>
    <property type="project" value="TreeGrafter"/>
</dbReference>
<dbReference type="Gene3D" id="3.40.1190.20">
    <property type="match status" value="1"/>
</dbReference>
<keyword evidence="3" id="KW-0547">Nucleotide-binding</keyword>
<gene>
    <name evidence="7" type="primary">pdxK</name>
    <name evidence="7" type="ORF">ERS852456_00338</name>
</gene>
<evidence type="ECO:0000259" key="6">
    <source>
        <dbReference type="Pfam" id="PF08543"/>
    </source>
</evidence>
<protein>
    <recommendedName>
        <fullName evidence="1">pyridoxal kinase</fullName>
        <ecNumber evidence="1">2.7.1.35</ecNumber>
    </recommendedName>
</protein>
<dbReference type="GO" id="GO:0009443">
    <property type="term" value="P:pyridoxal 5'-phosphate salvage"/>
    <property type="evidence" value="ECO:0007669"/>
    <property type="project" value="InterPro"/>
</dbReference>
<evidence type="ECO:0000256" key="2">
    <source>
        <dbReference type="ARBA" id="ARBA00022679"/>
    </source>
</evidence>
<evidence type="ECO:0000256" key="1">
    <source>
        <dbReference type="ARBA" id="ARBA00012104"/>
    </source>
</evidence>
<dbReference type="InterPro" id="IPR004625">
    <property type="entry name" value="PyrdxlKinase"/>
</dbReference>
<dbReference type="InterPro" id="IPR013749">
    <property type="entry name" value="PM/HMP-P_kinase-1"/>
</dbReference>
<evidence type="ECO:0000313" key="7">
    <source>
        <dbReference type="EMBL" id="CUN60322.1"/>
    </source>
</evidence>
<keyword evidence="2 7" id="KW-0808">Transferase</keyword>
<evidence type="ECO:0000256" key="5">
    <source>
        <dbReference type="ARBA" id="ARBA00022840"/>
    </source>
</evidence>
<dbReference type="SUPFAM" id="SSF53613">
    <property type="entry name" value="Ribokinase-like"/>
    <property type="match status" value="1"/>
</dbReference>
<dbReference type="InterPro" id="IPR029056">
    <property type="entry name" value="Ribokinase-like"/>
</dbReference>
<keyword evidence="5" id="KW-0067">ATP-binding</keyword>
<accession>A0A173Y878</accession>